<dbReference type="Proteomes" id="UP000014601">
    <property type="component" value="Unassembled WGS sequence"/>
</dbReference>
<organism evidence="1 2">
    <name type="scientific">Gardnerella pickettii JCP7719</name>
    <dbReference type="NCBI Taxonomy" id="1261061"/>
    <lineage>
        <taxon>Bacteria</taxon>
        <taxon>Bacillati</taxon>
        <taxon>Actinomycetota</taxon>
        <taxon>Actinomycetes</taxon>
        <taxon>Bifidobacteriales</taxon>
        <taxon>Bifidobacteriaceae</taxon>
        <taxon>Gardnerella</taxon>
        <taxon>Gardnerella pickettii</taxon>
    </lineage>
</organism>
<accession>S4H4U2</accession>
<dbReference type="HOGENOM" id="CLU_2710646_0_0_11"/>
<proteinExistence type="predicted"/>
<feature type="non-terminal residue" evidence="1">
    <location>
        <position position="77"/>
    </location>
</feature>
<dbReference type="RefSeq" id="WP_020759318.1">
    <property type="nucleotide sequence ID" value="NZ_KE348068.1"/>
</dbReference>
<comment type="caution">
    <text evidence="1">The sequence shown here is derived from an EMBL/GenBank/DDBJ whole genome shotgun (WGS) entry which is preliminary data.</text>
</comment>
<evidence type="ECO:0000313" key="1">
    <source>
        <dbReference type="EMBL" id="EPI50973.1"/>
    </source>
</evidence>
<sequence length="77" mass="8772">MTLQDAHNVQDAHIFYDYAKNPLSKAKESQVISGKNWRITLITDSLVRLEWSESGEFVDAPTQTVVRRNFEAGTQFA</sequence>
<name>S4H4U2_9BIFI</name>
<dbReference type="AlphaFoldDB" id="S4H4U2"/>
<protein>
    <submittedName>
        <fullName evidence="1">Uncharacterized protein</fullName>
    </submittedName>
</protein>
<gene>
    <name evidence="1" type="ORF">HMPREF1576_00532</name>
</gene>
<dbReference type="EMBL" id="ATJO01000037">
    <property type="protein sequence ID" value="EPI50973.1"/>
    <property type="molecule type" value="Genomic_DNA"/>
</dbReference>
<evidence type="ECO:0000313" key="2">
    <source>
        <dbReference type="Proteomes" id="UP000014601"/>
    </source>
</evidence>
<reference evidence="1 2" key="1">
    <citation type="submission" date="2013-06" db="EMBL/GenBank/DDBJ databases">
        <authorList>
            <person name="Weinstock G."/>
            <person name="Sodergren E."/>
            <person name="Lobos E.A."/>
            <person name="Fulton L."/>
            <person name="Fulton R."/>
            <person name="Courtney L."/>
            <person name="Fronick C."/>
            <person name="O'Laughlin M."/>
            <person name="Godfrey J."/>
            <person name="Wilson R.M."/>
            <person name="Miner T."/>
            <person name="Farmer C."/>
            <person name="Delehaunty K."/>
            <person name="Cordes M."/>
            <person name="Minx P."/>
            <person name="Tomlinson C."/>
            <person name="Chen J."/>
            <person name="Wollam A."/>
            <person name="Pepin K.H."/>
            <person name="Bhonagiri V."/>
            <person name="Zhang X."/>
            <person name="Warren W."/>
            <person name="Mitreva M."/>
            <person name="Mardis E.R."/>
            <person name="Wilson R.K."/>
        </authorList>
    </citation>
    <scope>NUCLEOTIDE SEQUENCE [LARGE SCALE GENOMIC DNA]</scope>
    <source>
        <strain evidence="1 2">JCP7719</strain>
    </source>
</reference>